<gene>
    <name evidence="1" type="ordered locus">NGR_c18880</name>
</gene>
<sequence>MIRMLCTLAYLTIVSYAVLHVYAFSKVSGYDTVIYIVPKADVSVNDYNLSTSDKFSAVYIESGAEAGFCVSSDNDSYCEYIMGVGDHFYLNTETQFYDASFFLSTFVLRPMFYYLFNRIYVGVSELQSEA</sequence>
<reference evidence="1 2" key="1">
    <citation type="journal article" date="2009" name="Appl. Environ. Microbiol.">
        <title>Rhizobium sp. strain NGR234 possesses a remarkable number of secretion systems.</title>
        <authorList>
            <person name="Schmeisser C."/>
            <person name="Liesegang H."/>
            <person name="Krysciak D."/>
            <person name="Bakkou N."/>
            <person name="Le Quere A."/>
            <person name="Wollherr A."/>
            <person name="Heinemeyer I."/>
            <person name="Morgenstern B."/>
            <person name="Pommerening-Roeser A."/>
            <person name="Flores M."/>
            <person name="Palacios R."/>
            <person name="Brenner S."/>
            <person name="Gottschalk G."/>
            <person name="Schmitz R.A."/>
            <person name="Broughton W.J."/>
            <person name="Perret X."/>
            <person name="Strittmatter A.W."/>
            <person name="Streit W.R."/>
        </authorList>
    </citation>
    <scope>NUCLEOTIDE SEQUENCE [LARGE SCALE GENOMIC DNA]</scope>
    <source>
        <strain evidence="2">NBRC 101917 / NGR234</strain>
    </source>
</reference>
<evidence type="ECO:0000313" key="2">
    <source>
        <dbReference type="Proteomes" id="UP000001054"/>
    </source>
</evidence>
<dbReference type="KEGG" id="rhi:NGR_c18880"/>
<proteinExistence type="predicted"/>
<dbReference type="EMBL" id="CP001389">
    <property type="protein sequence ID" value="ACP25652.1"/>
    <property type="molecule type" value="Genomic_DNA"/>
</dbReference>
<protein>
    <submittedName>
        <fullName evidence="1">Uncharacterized protein</fullName>
    </submittedName>
</protein>
<organism evidence="1 2">
    <name type="scientific">Sinorhizobium fredii (strain NBRC 101917 / NGR234)</name>
    <dbReference type="NCBI Taxonomy" id="394"/>
    <lineage>
        <taxon>Bacteria</taxon>
        <taxon>Pseudomonadati</taxon>
        <taxon>Pseudomonadota</taxon>
        <taxon>Alphaproteobacteria</taxon>
        <taxon>Hyphomicrobiales</taxon>
        <taxon>Rhizobiaceae</taxon>
        <taxon>Sinorhizobium/Ensifer group</taxon>
        <taxon>Sinorhizobium</taxon>
    </lineage>
</organism>
<accession>C3MDY3</accession>
<evidence type="ECO:0000313" key="1">
    <source>
        <dbReference type="EMBL" id="ACP25652.1"/>
    </source>
</evidence>
<keyword evidence="2" id="KW-1185">Reference proteome</keyword>
<dbReference type="Proteomes" id="UP000001054">
    <property type="component" value="Chromosome"/>
</dbReference>
<dbReference type="STRING" id="394.NGR_c18880"/>
<name>C3MDY3_SINFN</name>
<dbReference type="HOGENOM" id="CLU_1936410_0_0_5"/>
<dbReference type="AlphaFoldDB" id="C3MDY3"/>